<sequence length="90" mass="9562">MIALSETTRTTGAFERLSDEGISIWLDGLSRKRSGAANLAERAGRRHVVGVTTTPSTFQVATAQGDGCAPHLAESALATTEHKQPPTERD</sequence>
<keyword evidence="2" id="KW-1185">Reference proteome</keyword>
<comment type="caution">
    <text evidence="1">The sequence shown here is derived from an EMBL/GenBank/DDBJ whole genome shotgun (WGS) entry which is preliminary data.</text>
</comment>
<name>A0A9W4E0E7_9ACTN</name>
<evidence type="ECO:0000313" key="1">
    <source>
        <dbReference type="EMBL" id="CAG6397189.1"/>
    </source>
</evidence>
<dbReference type="AlphaFoldDB" id="A0A9W4E0E7"/>
<organism evidence="1 2">
    <name type="scientific">Actinacidiphila cocklensis</name>
    <dbReference type="NCBI Taxonomy" id="887465"/>
    <lineage>
        <taxon>Bacteria</taxon>
        <taxon>Bacillati</taxon>
        <taxon>Actinomycetota</taxon>
        <taxon>Actinomycetes</taxon>
        <taxon>Kitasatosporales</taxon>
        <taxon>Streptomycetaceae</taxon>
        <taxon>Actinacidiphila</taxon>
    </lineage>
</organism>
<proteinExistence type="predicted"/>
<dbReference type="InterPro" id="IPR013785">
    <property type="entry name" value="Aldolase_TIM"/>
</dbReference>
<dbReference type="EMBL" id="CAJSLV010000081">
    <property type="protein sequence ID" value="CAG6397189.1"/>
    <property type="molecule type" value="Genomic_DNA"/>
</dbReference>
<accession>A0A9W4E0E7</accession>
<gene>
    <name evidence="1" type="ORF">SCOCK_50238</name>
</gene>
<dbReference type="Proteomes" id="UP001152519">
    <property type="component" value="Unassembled WGS sequence"/>
</dbReference>
<evidence type="ECO:0000313" key="2">
    <source>
        <dbReference type="Proteomes" id="UP001152519"/>
    </source>
</evidence>
<dbReference type="Gene3D" id="3.20.20.70">
    <property type="entry name" value="Aldolase class I"/>
    <property type="match status" value="1"/>
</dbReference>
<protein>
    <submittedName>
        <fullName evidence="1">Uncharacterized protein</fullName>
    </submittedName>
</protein>
<reference evidence="1" key="1">
    <citation type="submission" date="2021-05" db="EMBL/GenBank/DDBJ databases">
        <authorList>
            <person name="Arsene-Ploetze F."/>
        </authorList>
    </citation>
    <scope>NUCLEOTIDE SEQUENCE</scope>
    <source>
        <strain evidence="1">DSM 42138</strain>
    </source>
</reference>